<dbReference type="Proteomes" id="UP001595907">
    <property type="component" value="Unassembled WGS sequence"/>
</dbReference>
<evidence type="ECO:0000256" key="1">
    <source>
        <dbReference type="ARBA" id="ARBA00022729"/>
    </source>
</evidence>
<dbReference type="PANTHER" id="PTHR43405:SF1">
    <property type="entry name" value="GLYCOSYL HYDROLASE DIGH"/>
    <property type="match status" value="1"/>
</dbReference>
<feature type="chain" id="PRO_5046910176" evidence="2">
    <location>
        <begin position="22"/>
        <end position="389"/>
    </location>
</feature>
<dbReference type="InterPro" id="IPR017853">
    <property type="entry name" value="GH"/>
</dbReference>
<dbReference type="PANTHER" id="PTHR43405">
    <property type="entry name" value="GLYCOSYL HYDROLASE DIGH"/>
    <property type="match status" value="1"/>
</dbReference>
<keyword evidence="5" id="KW-1185">Reference proteome</keyword>
<accession>A0ABV8QTX7</accession>
<dbReference type="GO" id="GO:0016787">
    <property type="term" value="F:hydrolase activity"/>
    <property type="evidence" value="ECO:0007669"/>
    <property type="project" value="UniProtKB-KW"/>
</dbReference>
<evidence type="ECO:0000313" key="5">
    <source>
        <dbReference type="Proteomes" id="UP001595907"/>
    </source>
</evidence>
<dbReference type="SUPFAM" id="SSF51445">
    <property type="entry name" value="(Trans)glycosidases"/>
    <property type="match status" value="1"/>
</dbReference>
<keyword evidence="4" id="KW-0378">Hydrolase</keyword>
<dbReference type="Gene3D" id="3.20.20.80">
    <property type="entry name" value="Glycosidases"/>
    <property type="match status" value="1"/>
</dbReference>
<keyword evidence="1 2" id="KW-0732">Signal</keyword>
<proteinExistence type="predicted"/>
<evidence type="ECO:0000313" key="4">
    <source>
        <dbReference type="EMBL" id="MFC4263095.1"/>
    </source>
</evidence>
<dbReference type="Pfam" id="PF02638">
    <property type="entry name" value="GHL10"/>
    <property type="match status" value="1"/>
</dbReference>
<comment type="caution">
    <text evidence="4">The sequence shown here is derived from an EMBL/GenBank/DDBJ whole genome shotgun (WGS) entry which is preliminary data.</text>
</comment>
<feature type="signal peptide" evidence="2">
    <location>
        <begin position="1"/>
        <end position="21"/>
    </location>
</feature>
<dbReference type="InterPro" id="IPR052177">
    <property type="entry name" value="Divisome_Glycosyl_Hydrolase"/>
</dbReference>
<organism evidence="4 5">
    <name type="scientific">Ferruginibacter yonginensis</name>
    <dbReference type="NCBI Taxonomy" id="1310416"/>
    <lineage>
        <taxon>Bacteria</taxon>
        <taxon>Pseudomonadati</taxon>
        <taxon>Bacteroidota</taxon>
        <taxon>Chitinophagia</taxon>
        <taxon>Chitinophagales</taxon>
        <taxon>Chitinophagaceae</taxon>
        <taxon>Ferruginibacter</taxon>
    </lineage>
</organism>
<dbReference type="RefSeq" id="WP_379709201.1">
    <property type="nucleotide sequence ID" value="NZ_JBHSCZ010000002.1"/>
</dbReference>
<gene>
    <name evidence="4" type="ORF">ACFOWM_09410</name>
</gene>
<reference evidence="5" key="1">
    <citation type="journal article" date="2019" name="Int. J. Syst. Evol. Microbiol.">
        <title>The Global Catalogue of Microorganisms (GCM) 10K type strain sequencing project: providing services to taxonomists for standard genome sequencing and annotation.</title>
        <authorList>
            <consortium name="The Broad Institute Genomics Platform"/>
            <consortium name="The Broad Institute Genome Sequencing Center for Infectious Disease"/>
            <person name="Wu L."/>
            <person name="Ma J."/>
        </authorList>
    </citation>
    <scope>NUCLEOTIDE SEQUENCE [LARGE SCALE GENOMIC DNA]</scope>
    <source>
        <strain evidence="5">CECT 8289</strain>
    </source>
</reference>
<evidence type="ECO:0000259" key="3">
    <source>
        <dbReference type="Pfam" id="PF02638"/>
    </source>
</evidence>
<name>A0ABV8QTX7_9BACT</name>
<feature type="domain" description="Glycosyl hydrolase-like 10" evidence="3">
    <location>
        <begin position="26"/>
        <end position="330"/>
    </location>
</feature>
<dbReference type="InterPro" id="IPR003790">
    <property type="entry name" value="GHL10"/>
</dbReference>
<protein>
    <submittedName>
        <fullName evidence="4">Glycoside hydrolase family 10 protein</fullName>
    </submittedName>
</protein>
<evidence type="ECO:0000256" key="2">
    <source>
        <dbReference type="SAM" id="SignalP"/>
    </source>
</evidence>
<dbReference type="EMBL" id="JBHSCZ010000002">
    <property type="protein sequence ID" value="MFC4263095.1"/>
    <property type="molecule type" value="Genomic_DNA"/>
</dbReference>
<sequence length="389" mass="45206">MKYFWLSVVSTFLLLTALCQTTTPKEFRGVWIATVNNIDWPRPATTNADEQKASFIALLNMHQRNGINAVFVQIRPTADAFYPSSKEPWSQWLTGQQGVAPTPYYDPLSFMINETHKRGMQFHAWFNPYRATQSLNSSQLTATHIIRQHPEWFITYGDKKYFDPGNKQVQQYVAGIVKDVVTRYQIDGVHLDDYFYPYKIPGKTFADDVSFRQYGNGLGRDAWRRSNVDSLIALLYKTIKSVDKKCRFGVSPFGVWRHIAADPMGSETKRSQTNYDDLYADVLLWLRKGWVDYVIPQLYWEIEHKNLSFNTLVDWWATHTYGKDCYIGIGYYRAGETAGWRSPTQVPRQIQKIRSTPGIKGMSFYSSSIFEKNPYGWNDSLRLNYFKKP</sequence>